<dbReference type="RefSeq" id="WP_091903711.1">
    <property type="nucleotide sequence ID" value="NZ_FOYX01000002.1"/>
</dbReference>
<dbReference type="Gene3D" id="1.50.10.100">
    <property type="entry name" value="Chondroitin AC/alginate lyase"/>
    <property type="match status" value="1"/>
</dbReference>
<evidence type="ECO:0000256" key="1">
    <source>
        <dbReference type="ARBA" id="ARBA00004196"/>
    </source>
</evidence>
<dbReference type="Proteomes" id="UP000199462">
    <property type="component" value="Unassembled WGS sequence"/>
</dbReference>
<dbReference type="Pfam" id="PF07940">
    <property type="entry name" value="Hepar_II_III_C"/>
    <property type="match status" value="1"/>
</dbReference>
<dbReference type="EMBL" id="FOYX01000002">
    <property type="protein sequence ID" value="SFR78795.1"/>
    <property type="molecule type" value="Genomic_DNA"/>
</dbReference>
<sequence>MKRLRVLLLLLAIICSSTALAQEPIHPRVYITDQNKAAFLKSIENVAWKKELIAGKKERLQKYIQLWQNDSEWLVSRLQMNWKTKHDKVYLKEGDFSHSEGSAPVPTVRFSGTRDWATEYKTPSLETVEPYLDDSRGLYLEHKKTGKKEWVHPKEAGHIIEGINRKVMSLIEDAAFLYWLTGDKVYAEFASPVYMTYIDGMYHRDAPVDLSNSNQQFISGLATFEVIHEKVLVHLITSYDFLYNYFNEHKLDVSKSEAVFQKWGDQIIKNGIPNNNWNLFQARFLTYVALVLEPNEKYDNGKGSEYFIEHTFETSTDRQTALKESLLVYDQTNGIWPESASYSVHVITTLLNIITLLDNATNTNELANFPVVEKAALSSFQYLFPSGYTIGFGDSNHKKLPAENFELLIANYNKYDQKDKLQTIAGLLNDMIVEGDYERKAKDLFQLFFYVDSLEFEKVNDGSKMQLTTPTFYAPNVSWFNQRIGTGENAMMVATTASYGNHTHANGVSIELYAAGYVLGPDMGKGSSYWHDDHRQYYSRMPAHNTVVVDGISDYEAMRSYHTFKLENSFPLSGESPSFDKVTYSNVSFLEPKTKAKQQRFTSSILGPSGQGYVLDIFRSKKQNEGVQRHDYFYHNLGTELTIKNNQNALALESTNDLGSHQGDLAAYDYLKEKKKVKIAEDFTANFKFNNGENATNLMEVFVKGSTDQSVYTAMAPKSKALTNGTAPKLLVDKPIPTLIVQRNAEAWNNPFAMVFNPASKDGTNSISNVQFSKSEKNASTQFVEVTFADGITKDRFTVNDSDEAIIQEEGLFQNGFLSIVRKKENSPSFIFLSGMYKYEQENWGVLATGDSATVSFEITKEEITIQNSDPIMFNIPQPEVGKEAILFIYEGEKLIDTRKGLKSWVNGEQLEFRLSKGYTKAIVKIRDITNDE</sequence>
<feature type="domain" description="Heparinase II/III-like C-terminal" evidence="3">
    <location>
        <begin position="486"/>
        <end position="566"/>
    </location>
</feature>
<accession>A0A1I6JIK4</accession>
<dbReference type="STRING" id="440514.SAMN04488010_2793"/>
<proteinExistence type="predicted"/>
<dbReference type="InterPro" id="IPR012480">
    <property type="entry name" value="Hepar_II_III_C"/>
</dbReference>
<dbReference type="Gene3D" id="2.70.98.70">
    <property type="match status" value="1"/>
</dbReference>
<dbReference type="SUPFAM" id="SSF48230">
    <property type="entry name" value="Chondroitin AC/alginate lyase"/>
    <property type="match status" value="1"/>
</dbReference>
<comment type="subcellular location">
    <subcellularLocation>
        <location evidence="1">Cell envelope</location>
    </subcellularLocation>
</comment>
<dbReference type="GO" id="GO:0016829">
    <property type="term" value="F:lyase activity"/>
    <property type="evidence" value="ECO:0007669"/>
    <property type="project" value="InterPro"/>
</dbReference>
<evidence type="ECO:0000313" key="5">
    <source>
        <dbReference type="EMBL" id="SFR78795.1"/>
    </source>
</evidence>
<dbReference type="Pfam" id="PF26377">
    <property type="entry name" value="Ulvan_lyase_2nd"/>
    <property type="match status" value="1"/>
</dbReference>
<gene>
    <name evidence="5" type="ORF">SAMN04488010_2793</name>
</gene>
<evidence type="ECO:0000256" key="2">
    <source>
        <dbReference type="SAM" id="SignalP"/>
    </source>
</evidence>
<feature type="chain" id="PRO_5011796903" evidence="2">
    <location>
        <begin position="22"/>
        <end position="933"/>
    </location>
</feature>
<dbReference type="AlphaFoldDB" id="A0A1I6JIK4"/>
<keyword evidence="2" id="KW-0732">Signal</keyword>
<evidence type="ECO:0000259" key="3">
    <source>
        <dbReference type="Pfam" id="PF07940"/>
    </source>
</evidence>
<dbReference type="GO" id="GO:0030313">
    <property type="term" value="C:cell envelope"/>
    <property type="evidence" value="ECO:0007669"/>
    <property type="project" value="UniProtKB-SubCell"/>
</dbReference>
<keyword evidence="6" id="KW-1185">Reference proteome</keyword>
<name>A0A1I6JIK4_9FLAO</name>
<reference evidence="6" key="1">
    <citation type="submission" date="2016-10" db="EMBL/GenBank/DDBJ databases">
        <authorList>
            <person name="Varghese N."/>
            <person name="Submissions S."/>
        </authorList>
    </citation>
    <scope>NUCLEOTIDE SEQUENCE [LARGE SCALE GENOMIC DNA]</scope>
    <source>
        <strain evidence="6">DSM 19891</strain>
    </source>
</reference>
<evidence type="ECO:0000313" key="6">
    <source>
        <dbReference type="Proteomes" id="UP000199462"/>
    </source>
</evidence>
<organism evidence="5 6">
    <name type="scientific">Maribacter stanieri</name>
    <dbReference type="NCBI Taxonomy" id="440514"/>
    <lineage>
        <taxon>Bacteria</taxon>
        <taxon>Pseudomonadati</taxon>
        <taxon>Bacteroidota</taxon>
        <taxon>Flavobacteriia</taxon>
        <taxon>Flavobacteriales</taxon>
        <taxon>Flavobacteriaceae</taxon>
        <taxon>Maribacter</taxon>
    </lineage>
</organism>
<feature type="domain" description="Endo-acting ulvan lyase 2nd" evidence="4">
    <location>
        <begin position="333"/>
        <end position="442"/>
    </location>
</feature>
<dbReference type="InterPro" id="IPR058849">
    <property type="entry name" value="Ulvan_lyase_2nd"/>
</dbReference>
<protein>
    <submittedName>
        <fullName evidence="5">Heparinase II/III-like protein</fullName>
    </submittedName>
</protein>
<evidence type="ECO:0000259" key="4">
    <source>
        <dbReference type="Pfam" id="PF26377"/>
    </source>
</evidence>
<dbReference type="InterPro" id="IPR008929">
    <property type="entry name" value="Chondroitin_lyas"/>
</dbReference>
<feature type="signal peptide" evidence="2">
    <location>
        <begin position="1"/>
        <end position="21"/>
    </location>
</feature>